<name>A0A1D8AUQ1_9BACT</name>
<dbReference type="PANTHER" id="PTHR37422">
    <property type="entry name" value="TEICHURONIC ACID BIOSYNTHESIS PROTEIN TUAE"/>
    <property type="match status" value="1"/>
</dbReference>
<dbReference type="AlphaFoldDB" id="A0A1D8AUQ1"/>
<dbReference type="STRING" id="1838286.Verru16b_01658"/>
<feature type="transmembrane region" description="Helical" evidence="6">
    <location>
        <begin position="384"/>
        <end position="408"/>
    </location>
</feature>
<feature type="transmembrane region" description="Helical" evidence="6">
    <location>
        <begin position="133"/>
        <end position="150"/>
    </location>
</feature>
<evidence type="ECO:0000313" key="9">
    <source>
        <dbReference type="Proteomes" id="UP000095228"/>
    </source>
</evidence>
<dbReference type="OrthoDB" id="185849at2"/>
<feature type="domain" description="O-antigen ligase-related" evidence="7">
    <location>
        <begin position="230"/>
        <end position="397"/>
    </location>
</feature>
<dbReference type="Pfam" id="PF04932">
    <property type="entry name" value="Wzy_C"/>
    <property type="match status" value="1"/>
</dbReference>
<dbReference type="RefSeq" id="WP_069961829.1">
    <property type="nucleotide sequence ID" value="NZ_CP016094.1"/>
</dbReference>
<dbReference type="EMBL" id="CP016094">
    <property type="protein sequence ID" value="AOS44595.1"/>
    <property type="molecule type" value="Genomic_DNA"/>
</dbReference>
<accession>A0A1D8AUQ1</accession>
<protein>
    <submittedName>
        <fullName evidence="8">O-Antigen ligase</fullName>
    </submittedName>
</protein>
<dbReference type="PANTHER" id="PTHR37422:SF13">
    <property type="entry name" value="LIPOPOLYSACCHARIDE BIOSYNTHESIS PROTEIN PA4999-RELATED"/>
    <property type="match status" value="1"/>
</dbReference>
<evidence type="ECO:0000256" key="3">
    <source>
        <dbReference type="ARBA" id="ARBA00022989"/>
    </source>
</evidence>
<dbReference type="GO" id="GO:0016020">
    <property type="term" value="C:membrane"/>
    <property type="evidence" value="ECO:0007669"/>
    <property type="project" value="UniProtKB-SubCell"/>
</dbReference>
<evidence type="ECO:0000256" key="6">
    <source>
        <dbReference type="SAM" id="Phobius"/>
    </source>
</evidence>
<evidence type="ECO:0000259" key="7">
    <source>
        <dbReference type="Pfam" id="PF04932"/>
    </source>
</evidence>
<evidence type="ECO:0000256" key="1">
    <source>
        <dbReference type="ARBA" id="ARBA00004141"/>
    </source>
</evidence>
<feature type="transmembrane region" description="Helical" evidence="6">
    <location>
        <begin position="74"/>
        <end position="92"/>
    </location>
</feature>
<keyword evidence="2 6" id="KW-0812">Transmembrane</keyword>
<dbReference type="GO" id="GO:0016874">
    <property type="term" value="F:ligase activity"/>
    <property type="evidence" value="ECO:0007669"/>
    <property type="project" value="UniProtKB-KW"/>
</dbReference>
<organism evidence="8 9">
    <name type="scientific">Lacunisphaera limnophila</name>
    <dbReference type="NCBI Taxonomy" id="1838286"/>
    <lineage>
        <taxon>Bacteria</taxon>
        <taxon>Pseudomonadati</taxon>
        <taxon>Verrucomicrobiota</taxon>
        <taxon>Opitutia</taxon>
        <taxon>Opitutales</taxon>
        <taxon>Opitutaceae</taxon>
        <taxon>Lacunisphaera</taxon>
    </lineage>
</organism>
<reference evidence="8 9" key="1">
    <citation type="submission" date="2016-06" db="EMBL/GenBank/DDBJ databases">
        <title>Three novel species with peptidoglycan cell walls form the new genus Lacunisphaera gen. nov. in the family Opitutaceae of the verrucomicrobial subdivision 4.</title>
        <authorList>
            <person name="Rast P."/>
            <person name="Gloeckner I."/>
            <person name="Jogler M."/>
            <person name="Boedeker C."/>
            <person name="Jeske O."/>
            <person name="Wiegand S."/>
            <person name="Reinhardt R."/>
            <person name="Schumann P."/>
            <person name="Rohde M."/>
            <person name="Spring S."/>
            <person name="Gloeckner F.O."/>
            <person name="Jogler C."/>
        </authorList>
    </citation>
    <scope>NUCLEOTIDE SEQUENCE [LARGE SCALE GENOMIC DNA]</scope>
    <source>
        <strain evidence="8 9">IG16b</strain>
    </source>
</reference>
<keyword evidence="9" id="KW-1185">Reference proteome</keyword>
<evidence type="ECO:0000313" key="8">
    <source>
        <dbReference type="EMBL" id="AOS44595.1"/>
    </source>
</evidence>
<feature type="transmembrane region" description="Helical" evidence="6">
    <location>
        <begin position="420"/>
        <end position="439"/>
    </location>
</feature>
<keyword evidence="4 6" id="KW-0472">Membrane</keyword>
<feature type="region of interest" description="Disordered" evidence="5">
    <location>
        <begin position="463"/>
        <end position="483"/>
    </location>
</feature>
<feature type="transmembrane region" description="Helical" evidence="6">
    <location>
        <begin position="225"/>
        <end position="242"/>
    </location>
</feature>
<dbReference type="InterPro" id="IPR007016">
    <property type="entry name" value="O-antigen_ligase-rel_domated"/>
</dbReference>
<proteinExistence type="predicted"/>
<comment type="subcellular location">
    <subcellularLocation>
        <location evidence="1">Membrane</location>
        <topology evidence="1">Multi-pass membrane protein</topology>
    </subcellularLocation>
</comment>
<dbReference type="InterPro" id="IPR051533">
    <property type="entry name" value="WaaL-like"/>
</dbReference>
<gene>
    <name evidence="8" type="ORF">Verru16b_01658</name>
</gene>
<evidence type="ECO:0000256" key="5">
    <source>
        <dbReference type="SAM" id="MobiDB-lite"/>
    </source>
</evidence>
<feature type="transmembrane region" description="Helical" evidence="6">
    <location>
        <begin position="262"/>
        <end position="285"/>
    </location>
</feature>
<evidence type="ECO:0000256" key="4">
    <source>
        <dbReference type="ARBA" id="ARBA00023136"/>
    </source>
</evidence>
<feature type="transmembrane region" description="Helical" evidence="6">
    <location>
        <begin position="45"/>
        <end position="62"/>
    </location>
</feature>
<feature type="transmembrane region" description="Helical" evidence="6">
    <location>
        <begin position="157"/>
        <end position="184"/>
    </location>
</feature>
<keyword evidence="8" id="KW-0436">Ligase</keyword>
<feature type="transmembrane region" description="Helical" evidence="6">
    <location>
        <begin position="196"/>
        <end position="218"/>
    </location>
</feature>
<evidence type="ECO:0000256" key="2">
    <source>
        <dbReference type="ARBA" id="ARBA00022692"/>
    </source>
</evidence>
<keyword evidence="3 6" id="KW-1133">Transmembrane helix</keyword>
<sequence>MLAAAALAAWTGIELAGGNYLWPGLIAVLAVAAILSRVLQLSFDIILLGFVLFGYLVGNRGFAQLMPVPGLPLLPAEIALGVATAWRLIVCAFTRRLPFERDTLHGLLFAWLVLGTARFVLDFPGYGMLAARDFALVYYAVFFFLTVHIARDPRARAWLLGCLVAGLLLLPVTLSLSIALPALFYDTLTLHGSPVIFFKGDLAYTFIAVTAVTLFLGTRGRWRQLAWVVATLLVLTVLNSNNRSSLAGLLVAAGLLLAAGRWWLPAWLTALAVAACLALFALATLGNNRWAEGKLAGAKDRMLSLVDLQGAKRYESEESSFKGANNRFRKVWWTNVLQETWSEGPVFGLGFGHDLAAGFLQEYYPESAAEEFTARSPHNVFLTVFGRLGVAGLVVWLSICALLLVRTWRSLRRDGASLDWGLWCGLWIILVSATFGVVLEGPMGAVPFWIMLGLVAAPSPAEPAPASLDTTPTQEPVEALTTA</sequence>
<feature type="transmembrane region" description="Helical" evidence="6">
    <location>
        <begin position="104"/>
        <end position="121"/>
    </location>
</feature>
<dbReference type="Proteomes" id="UP000095228">
    <property type="component" value="Chromosome"/>
</dbReference>
<dbReference type="KEGG" id="obg:Verru16b_01658"/>
<feature type="transmembrane region" description="Helical" evidence="6">
    <location>
        <begin position="20"/>
        <end position="38"/>
    </location>
</feature>